<dbReference type="Proteomes" id="UP000643610">
    <property type="component" value="Unassembled WGS sequence"/>
</dbReference>
<dbReference type="Pfam" id="PF12680">
    <property type="entry name" value="SnoaL_2"/>
    <property type="match status" value="1"/>
</dbReference>
<gene>
    <name evidence="2" type="ORF">H8K33_00865</name>
</gene>
<dbReference type="EMBL" id="JACOFU010000001">
    <property type="protein sequence ID" value="MBC3830053.1"/>
    <property type="molecule type" value="Genomic_DNA"/>
</dbReference>
<dbReference type="InterPro" id="IPR037401">
    <property type="entry name" value="SnoaL-like"/>
</dbReference>
<dbReference type="Gene3D" id="3.10.450.50">
    <property type="match status" value="1"/>
</dbReference>
<evidence type="ECO:0000259" key="1">
    <source>
        <dbReference type="Pfam" id="PF12680"/>
    </source>
</evidence>
<evidence type="ECO:0000313" key="3">
    <source>
        <dbReference type="Proteomes" id="UP000643610"/>
    </source>
</evidence>
<organism evidence="2 3">
    <name type="scientific">Undibacterium amnicola</name>
    <dbReference type="NCBI Taxonomy" id="1834038"/>
    <lineage>
        <taxon>Bacteria</taxon>
        <taxon>Pseudomonadati</taxon>
        <taxon>Pseudomonadota</taxon>
        <taxon>Betaproteobacteria</taxon>
        <taxon>Burkholderiales</taxon>
        <taxon>Oxalobacteraceae</taxon>
        <taxon>Undibacterium</taxon>
    </lineage>
</organism>
<dbReference type="InterPro" id="IPR032710">
    <property type="entry name" value="NTF2-like_dom_sf"/>
</dbReference>
<evidence type="ECO:0000313" key="2">
    <source>
        <dbReference type="EMBL" id="MBC3830053.1"/>
    </source>
</evidence>
<feature type="domain" description="SnoaL-like" evidence="1">
    <location>
        <begin position="19"/>
        <end position="113"/>
    </location>
</feature>
<accession>A0ABR6XKK7</accession>
<keyword evidence="3" id="KW-1185">Reference proteome</keyword>
<protein>
    <submittedName>
        <fullName evidence="2">Nuclear transport factor 2 family protein</fullName>
    </submittedName>
</protein>
<dbReference type="RefSeq" id="WP_186889098.1">
    <property type="nucleotide sequence ID" value="NZ_JACOFU010000001.1"/>
</dbReference>
<reference evidence="2 3" key="1">
    <citation type="submission" date="2020-08" db="EMBL/GenBank/DDBJ databases">
        <title>Novel species isolated from subtropical streams in China.</title>
        <authorList>
            <person name="Lu H."/>
        </authorList>
    </citation>
    <scope>NUCLEOTIDE SEQUENCE [LARGE SCALE GENOMIC DNA]</scope>
    <source>
        <strain evidence="2 3">KCTC 52442</strain>
    </source>
</reference>
<comment type="caution">
    <text evidence="2">The sequence shown here is derived from an EMBL/GenBank/DDBJ whole genome shotgun (WGS) entry which is preliminary data.</text>
</comment>
<sequence>MPETLVTRLDSFDHAGALVERFWQLMNSNDFFAVAAVLSEDFVLEWPQSGERIVGAENFAKMNAEYPAHGPWVFTCNRLVIETQQVVSDVSVSDGVQQGRAISFFTIANGKIQKITEFWPDPFPAPESRRHLVEMMTSAD</sequence>
<proteinExistence type="predicted"/>
<name>A0ABR6XKK7_9BURK</name>
<dbReference type="SUPFAM" id="SSF54427">
    <property type="entry name" value="NTF2-like"/>
    <property type="match status" value="1"/>
</dbReference>